<dbReference type="Pfam" id="PF00440">
    <property type="entry name" value="TetR_N"/>
    <property type="match status" value="1"/>
</dbReference>
<proteinExistence type="predicted"/>
<feature type="DNA-binding region" description="H-T-H motif" evidence="2">
    <location>
        <begin position="18"/>
        <end position="37"/>
    </location>
</feature>
<dbReference type="PANTHER" id="PTHR30055:SF222">
    <property type="entry name" value="REGULATORY PROTEIN"/>
    <property type="match status" value="1"/>
</dbReference>
<dbReference type="RefSeq" id="WP_378253715.1">
    <property type="nucleotide sequence ID" value="NZ_JBHSIT010000002.1"/>
</dbReference>
<evidence type="ECO:0000256" key="2">
    <source>
        <dbReference type="PROSITE-ProRule" id="PRU00335"/>
    </source>
</evidence>
<dbReference type="SUPFAM" id="SSF46689">
    <property type="entry name" value="Homeodomain-like"/>
    <property type="match status" value="1"/>
</dbReference>
<dbReference type="Gene3D" id="1.10.357.10">
    <property type="entry name" value="Tetracycline Repressor, domain 2"/>
    <property type="match status" value="1"/>
</dbReference>
<name>A0ABV9TUE8_9ACTN</name>
<evidence type="ECO:0000259" key="3">
    <source>
        <dbReference type="PROSITE" id="PS50977"/>
    </source>
</evidence>
<dbReference type="PRINTS" id="PR00455">
    <property type="entry name" value="HTHTETR"/>
</dbReference>
<dbReference type="InterPro" id="IPR009057">
    <property type="entry name" value="Homeodomain-like_sf"/>
</dbReference>
<evidence type="ECO:0000256" key="1">
    <source>
        <dbReference type="ARBA" id="ARBA00023125"/>
    </source>
</evidence>
<organism evidence="4 5">
    <name type="scientific">Actinomadura gamaensis</name>
    <dbReference type="NCBI Taxonomy" id="1763541"/>
    <lineage>
        <taxon>Bacteria</taxon>
        <taxon>Bacillati</taxon>
        <taxon>Actinomycetota</taxon>
        <taxon>Actinomycetes</taxon>
        <taxon>Streptosporangiales</taxon>
        <taxon>Thermomonosporaceae</taxon>
        <taxon>Actinomadura</taxon>
    </lineage>
</organism>
<dbReference type="PANTHER" id="PTHR30055">
    <property type="entry name" value="HTH-TYPE TRANSCRIPTIONAL REGULATOR RUTR"/>
    <property type="match status" value="1"/>
</dbReference>
<dbReference type="EMBL" id="JBHSIT010000002">
    <property type="protein sequence ID" value="MFC4907726.1"/>
    <property type="molecule type" value="Genomic_DNA"/>
</dbReference>
<dbReference type="PROSITE" id="PS50977">
    <property type="entry name" value="HTH_TETR_2"/>
    <property type="match status" value="1"/>
</dbReference>
<accession>A0ABV9TUE8</accession>
<dbReference type="InterPro" id="IPR001647">
    <property type="entry name" value="HTH_TetR"/>
</dbReference>
<comment type="caution">
    <text evidence="4">The sequence shown here is derived from an EMBL/GenBank/DDBJ whole genome shotgun (WGS) entry which is preliminary data.</text>
</comment>
<evidence type="ECO:0000313" key="5">
    <source>
        <dbReference type="Proteomes" id="UP001595872"/>
    </source>
</evidence>
<dbReference type="Proteomes" id="UP001595872">
    <property type="component" value="Unassembled WGS sequence"/>
</dbReference>
<gene>
    <name evidence="4" type="ORF">ACFPCY_10375</name>
</gene>
<dbReference type="InterPro" id="IPR050109">
    <property type="entry name" value="HTH-type_TetR-like_transc_reg"/>
</dbReference>
<reference evidence="5" key="1">
    <citation type="journal article" date="2019" name="Int. J. Syst. Evol. Microbiol.">
        <title>The Global Catalogue of Microorganisms (GCM) 10K type strain sequencing project: providing services to taxonomists for standard genome sequencing and annotation.</title>
        <authorList>
            <consortium name="The Broad Institute Genomics Platform"/>
            <consortium name="The Broad Institute Genome Sequencing Center for Infectious Disease"/>
            <person name="Wu L."/>
            <person name="Ma J."/>
        </authorList>
    </citation>
    <scope>NUCLEOTIDE SEQUENCE [LARGE SCALE GENOMIC DNA]</scope>
    <source>
        <strain evidence="5">KLKA75</strain>
    </source>
</reference>
<sequence length="177" mass="19030">MIMAAAVRVIAEQGLSAPTAAIAKEAGVSNGTLFNVFPTKTDLINHLFVDLKSELGATVTADLPADADLREQGWHVWCRWTAWGTSDPRKKRALAQLSVSRDVTPDSHAAAYGSMAEVAALLDRARATGALRDAPMAFVVRTVEALADTTIAFMIQDPRGADRHRATGFEALWRAVT</sequence>
<feature type="domain" description="HTH tetR-type" evidence="3">
    <location>
        <begin position="1"/>
        <end position="55"/>
    </location>
</feature>
<keyword evidence="1 2" id="KW-0238">DNA-binding</keyword>
<evidence type="ECO:0000313" key="4">
    <source>
        <dbReference type="EMBL" id="MFC4907726.1"/>
    </source>
</evidence>
<keyword evidence="5" id="KW-1185">Reference proteome</keyword>
<protein>
    <submittedName>
        <fullName evidence="4">TetR/AcrR family transcriptional regulator</fullName>
    </submittedName>
</protein>